<dbReference type="InterPro" id="IPR004274">
    <property type="entry name" value="FCP1_dom"/>
</dbReference>
<keyword evidence="1" id="KW-0653">Protein transport</keyword>
<dbReference type="GO" id="GO:0005744">
    <property type="term" value="C:TIM23 mitochondrial import inner membrane translocase complex"/>
    <property type="evidence" value="ECO:0007669"/>
    <property type="project" value="UniProtKB-UniRule"/>
</dbReference>
<dbReference type="OMA" id="MFKIQDI"/>
<dbReference type="InterPro" id="IPR036412">
    <property type="entry name" value="HAD-like_sf"/>
</dbReference>
<dbReference type="InterPro" id="IPR023214">
    <property type="entry name" value="HAD_sf"/>
</dbReference>
<dbReference type="InParanoid" id="D8LZ29"/>
<accession>D8LZ29</accession>
<dbReference type="AlphaFoldDB" id="D8LZ29"/>
<comment type="subunit">
    <text evidence="1">Component of the TIM23 complex.</text>
</comment>
<dbReference type="Gene3D" id="3.40.50.1000">
    <property type="entry name" value="HAD superfamily/HAD-like"/>
    <property type="match status" value="1"/>
</dbReference>
<dbReference type="GeneID" id="24923130"/>
<evidence type="ECO:0000313" key="4">
    <source>
        <dbReference type="Proteomes" id="UP000008312"/>
    </source>
</evidence>
<dbReference type="Pfam" id="PF03031">
    <property type="entry name" value="NIF"/>
    <property type="match status" value="1"/>
</dbReference>
<name>D8LZ29_BLAHO</name>
<organism evidence="3">
    <name type="scientific">Blastocystis hominis</name>
    <dbReference type="NCBI Taxonomy" id="12968"/>
    <lineage>
        <taxon>Eukaryota</taxon>
        <taxon>Sar</taxon>
        <taxon>Stramenopiles</taxon>
        <taxon>Bigyra</taxon>
        <taxon>Opalozoa</taxon>
        <taxon>Opalinata</taxon>
        <taxon>Blastocystidae</taxon>
        <taxon>Blastocystis</taxon>
    </lineage>
</organism>
<dbReference type="GO" id="GO:0015031">
    <property type="term" value="P:protein transport"/>
    <property type="evidence" value="ECO:0007669"/>
    <property type="project" value="UniProtKB-KW"/>
</dbReference>
<dbReference type="Proteomes" id="UP000008312">
    <property type="component" value="Unassembled WGS sequence"/>
</dbReference>
<evidence type="ECO:0000259" key="2">
    <source>
        <dbReference type="PROSITE" id="PS50969"/>
    </source>
</evidence>
<comment type="similarity">
    <text evidence="1">Belongs to the TIM50 family.</text>
</comment>
<feature type="domain" description="FCP1 homology" evidence="2">
    <location>
        <begin position="1"/>
        <end position="58"/>
    </location>
</feature>
<dbReference type="PANTHER" id="PTHR12210">
    <property type="entry name" value="DULLARD PROTEIN PHOSPHATASE"/>
    <property type="match status" value="1"/>
</dbReference>
<protein>
    <recommendedName>
        <fullName evidence="1">Mitochondrial import inner membrane translocase subunit TIM50</fullName>
    </recommendedName>
</protein>
<evidence type="ECO:0000256" key="1">
    <source>
        <dbReference type="RuleBase" id="RU365079"/>
    </source>
</evidence>
<reference evidence="3" key="1">
    <citation type="submission" date="2010-02" db="EMBL/GenBank/DDBJ databases">
        <title>Sequencing and annotation of the Blastocystis hominis genome.</title>
        <authorList>
            <person name="Wincker P."/>
        </authorList>
    </citation>
    <scope>NUCLEOTIDE SEQUENCE</scope>
    <source>
        <strain evidence="3">Singapore isolate B</strain>
    </source>
</reference>
<keyword evidence="1" id="KW-0496">Mitochondrion</keyword>
<sequence>MYIKDLRSLNRDLSKVIILDNSLYSFAFNVNNGIPISSWYSDPTDKKLYQLIPLLRSLSMEDDVRLVLRDMFKIQDILDSYDDFYWFVCLDM</sequence>
<dbReference type="SUPFAM" id="SSF56784">
    <property type="entry name" value="HAD-like"/>
    <property type="match status" value="1"/>
</dbReference>
<keyword evidence="1" id="KW-0813">Transport</keyword>
<proteinExistence type="inferred from homology"/>
<comment type="subcellular location">
    <subcellularLocation>
        <location evidence="1">Mitochondrion inner membrane</location>
        <topology evidence="1">Single-pass membrane protein</topology>
    </subcellularLocation>
</comment>
<keyword evidence="1" id="KW-0811">Translocation</keyword>
<dbReference type="InterPro" id="IPR050365">
    <property type="entry name" value="TIM50"/>
</dbReference>
<keyword evidence="1" id="KW-0809">Transit peptide</keyword>
<gene>
    <name evidence="3" type="ORF">GSBLH_T00007006001</name>
</gene>
<dbReference type="PROSITE" id="PS50969">
    <property type="entry name" value="FCP1"/>
    <property type="match status" value="1"/>
</dbReference>
<dbReference type="OrthoDB" id="277011at2759"/>
<dbReference type="RefSeq" id="XP_012895116.1">
    <property type="nucleotide sequence ID" value="XM_013039662.1"/>
</dbReference>
<dbReference type="EMBL" id="FN668640">
    <property type="protein sequence ID" value="CBK21068.2"/>
    <property type="molecule type" value="Genomic_DNA"/>
</dbReference>
<evidence type="ECO:0000313" key="3">
    <source>
        <dbReference type="EMBL" id="CBK21068.2"/>
    </source>
</evidence>
<keyword evidence="4" id="KW-1185">Reference proteome</keyword>
<comment type="function">
    <text evidence="1">Essential component of the TIM23 complex, a complex that mediates the translocation of transit peptide-containing proteins across the mitochondrial inner membrane.</text>
</comment>